<dbReference type="AlphaFoldDB" id="A0ABD1UVJ3"/>
<dbReference type="PANTHER" id="PTHR43049">
    <property type="entry name" value="EARLY ENDOSOME ANTIGEN"/>
    <property type="match status" value="1"/>
</dbReference>
<evidence type="ECO:0000256" key="1">
    <source>
        <dbReference type="SAM" id="Coils"/>
    </source>
</evidence>
<organism evidence="3 4">
    <name type="scientific">Forsythia ovata</name>
    <dbReference type="NCBI Taxonomy" id="205694"/>
    <lineage>
        <taxon>Eukaryota</taxon>
        <taxon>Viridiplantae</taxon>
        <taxon>Streptophyta</taxon>
        <taxon>Embryophyta</taxon>
        <taxon>Tracheophyta</taxon>
        <taxon>Spermatophyta</taxon>
        <taxon>Magnoliopsida</taxon>
        <taxon>eudicotyledons</taxon>
        <taxon>Gunneridae</taxon>
        <taxon>Pentapetalae</taxon>
        <taxon>asterids</taxon>
        <taxon>lamiids</taxon>
        <taxon>Lamiales</taxon>
        <taxon>Oleaceae</taxon>
        <taxon>Forsythieae</taxon>
        <taxon>Forsythia</taxon>
    </lineage>
</organism>
<dbReference type="Proteomes" id="UP001604277">
    <property type="component" value="Unassembled WGS sequence"/>
</dbReference>
<dbReference type="EMBL" id="JBFOLJ010000006">
    <property type="protein sequence ID" value="KAL2528982.1"/>
    <property type="molecule type" value="Genomic_DNA"/>
</dbReference>
<name>A0ABD1UVJ3_9LAMI</name>
<keyword evidence="1" id="KW-0175">Coiled coil</keyword>
<feature type="coiled-coil region" evidence="1">
    <location>
        <begin position="68"/>
        <end position="123"/>
    </location>
</feature>
<sequence>MDELELELQTSASESQKFEELHKESGLHAESETNRALEFKRLLELVESSPKEMEDQMACVQLELKKLLGNEVSAREELEQQLKSQESKITSVQEELAKVLEEKEALEVAVTDLTNNATQMKELCNDLGCSRSNLRLLFRVLGRCWAFSAVTAMEENERYEK</sequence>
<gene>
    <name evidence="3" type="ORF">Fot_21583</name>
</gene>
<protein>
    <submittedName>
        <fullName evidence="3">Myosin-11-like</fullName>
    </submittedName>
</protein>
<keyword evidence="4" id="KW-1185">Reference proteome</keyword>
<proteinExistence type="predicted"/>
<feature type="compositionally biased region" description="Basic and acidic residues" evidence="2">
    <location>
        <begin position="16"/>
        <end position="32"/>
    </location>
</feature>
<evidence type="ECO:0000313" key="3">
    <source>
        <dbReference type="EMBL" id="KAL2528982.1"/>
    </source>
</evidence>
<evidence type="ECO:0000256" key="2">
    <source>
        <dbReference type="SAM" id="MobiDB-lite"/>
    </source>
</evidence>
<dbReference type="PANTHER" id="PTHR43049:SF1">
    <property type="entry name" value="EARLY ENDOSOME ANTIGEN"/>
    <property type="match status" value="1"/>
</dbReference>
<reference evidence="4" key="1">
    <citation type="submission" date="2024-07" db="EMBL/GenBank/DDBJ databases">
        <title>Two chromosome-level genome assemblies of Korean endemic species Abeliophyllum distichum and Forsythia ovata (Oleaceae).</title>
        <authorList>
            <person name="Jang H."/>
        </authorList>
    </citation>
    <scope>NUCLEOTIDE SEQUENCE [LARGE SCALE GENOMIC DNA]</scope>
</reference>
<accession>A0ABD1UVJ3</accession>
<comment type="caution">
    <text evidence="3">The sequence shown here is derived from an EMBL/GenBank/DDBJ whole genome shotgun (WGS) entry which is preliminary data.</text>
</comment>
<feature type="region of interest" description="Disordered" evidence="2">
    <location>
        <begin position="1"/>
        <end position="32"/>
    </location>
</feature>
<evidence type="ECO:0000313" key="4">
    <source>
        <dbReference type="Proteomes" id="UP001604277"/>
    </source>
</evidence>